<dbReference type="RefSeq" id="WP_345708697.1">
    <property type="nucleotide sequence ID" value="NZ_BAABKV010000001.1"/>
</dbReference>
<comment type="subcellular location">
    <subcellularLocation>
        <location evidence="1">Cell membrane</location>
        <topology evidence="1">Multi-pass membrane protein</topology>
    </subcellularLocation>
</comment>
<evidence type="ECO:0000256" key="4">
    <source>
        <dbReference type="ARBA" id="ARBA00022692"/>
    </source>
</evidence>
<evidence type="ECO:0000256" key="1">
    <source>
        <dbReference type="ARBA" id="ARBA00004651"/>
    </source>
</evidence>
<accession>A0ABW2FXG7</accession>
<feature type="transmembrane region" description="Helical" evidence="7">
    <location>
        <begin position="297"/>
        <end position="321"/>
    </location>
</feature>
<keyword evidence="6 7" id="KW-0472">Membrane</keyword>
<dbReference type="InterPro" id="IPR003317">
    <property type="entry name" value="Cyt-d_oxidase_su2"/>
</dbReference>
<comment type="similarity">
    <text evidence="2">Belongs to the cytochrome ubiquinol oxidase subunit 2 family.</text>
</comment>
<evidence type="ECO:0000256" key="3">
    <source>
        <dbReference type="ARBA" id="ARBA00022475"/>
    </source>
</evidence>
<feature type="transmembrane region" description="Helical" evidence="7">
    <location>
        <begin position="234"/>
        <end position="251"/>
    </location>
</feature>
<organism evidence="8 9">
    <name type="scientific">Kitasatospora paranensis</name>
    <dbReference type="NCBI Taxonomy" id="258053"/>
    <lineage>
        <taxon>Bacteria</taxon>
        <taxon>Bacillati</taxon>
        <taxon>Actinomycetota</taxon>
        <taxon>Actinomycetes</taxon>
        <taxon>Kitasatosporales</taxon>
        <taxon>Streptomycetaceae</taxon>
        <taxon>Kitasatospora</taxon>
    </lineage>
</organism>
<dbReference type="EMBL" id="JBHTAJ010000020">
    <property type="protein sequence ID" value="MFC7180506.1"/>
    <property type="molecule type" value="Genomic_DNA"/>
</dbReference>
<keyword evidence="9" id="KW-1185">Reference proteome</keyword>
<comment type="caution">
    <text evidence="8">The sequence shown here is derived from an EMBL/GenBank/DDBJ whole genome shotgun (WGS) entry which is preliminary data.</text>
</comment>
<feature type="transmembrane region" description="Helical" evidence="7">
    <location>
        <begin position="116"/>
        <end position="140"/>
    </location>
</feature>
<evidence type="ECO:0000256" key="6">
    <source>
        <dbReference type="ARBA" id="ARBA00023136"/>
    </source>
</evidence>
<feature type="transmembrane region" description="Helical" evidence="7">
    <location>
        <begin position="258"/>
        <end position="277"/>
    </location>
</feature>
<keyword evidence="3" id="KW-1003">Cell membrane</keyword>
<dbReference type="Pfam" id="PF02322">
    <property type="entry name" value="Cyt_bd_oxida_II"/>
    <property type="match status" value="1"/>
</dbReference>
<protein>
    <submittedName>
        <fullName evidence="8">Cytochrome d ubiquinol oxidase subunit II</fullName>
    </submittedName>
</protein>
<gene>
    <name evidence="8" type="ORF">ACFQMG_13175</name>
</gene>
<keyword evidence="5 7" id="KW-1133">Transmembrane helix</keyword>
<evidence type="ECO:0000256" key="2">
    <source>
        <dbReference type="ARBA" id="ARBA00007543"/>
    </source>
</evidence>
<feature type="transmembrane region" description="Helical" evidence="7">
    <location>
        <begin position="6"/>
        <end position="33"/>
    </location>
</feature>
<evidence type="ECO:0000256" key="7">
    <source>
        <dbReference type="SAM" id="Phobius"/>
    </source>
</evidence>
<name>A0ABW2FXG7_9ACTN</name>
<sequence>MTAVVVAWILLIAIAAYACGGGVDYGAGFWDLLAGGAERGRRPRWLIDHAMAPVWEVNNVWLIFVLVLMWTGFPVFFQTVFTALWLPLALAAVGMVLRGAGFALRKPTKRLAQRRIYGAVFAISSLVTPFFFGTVVGGVASGRVAPGTTASADVWANTTSILTGLLAVAATALLGAVFLTADARRFGADDLVGYFRLRAWIGCAMVVAVGVIGLSVTDPHTSYVHHGLTHGPGLFLVIAAAVALAVTAGLLAGPAAGYARYSSVAVVALSVAAWGVAQRPYLVPTSLTVQQGAGASAPLQWMIIVAAVALVLIGPAVVLLYRLDTHGVLEPLTDEDVTE</sequence>
<evidence type="ECO:0000313" key="8">
    <source>
        <dbReference type="EMBL" id="MFC7180506.1"/>
    </source>
</evidence>
<feature type="transmembrane region" description="Helical" evidence="7">
    <location>
        <begin position="193"/>
        <end position="214"/>
    </location>
</feature>
<feature type="transmembrane region" description="Helical" evidence="7">
    <location>
        <begin position="83"/>
        <end position="104"/>
    </location>
</feature>
<feature type="transmembrane region" description="Helical" evidence="7">
    <location>
        <begin position="160"/>
        <end position="181"/>
    </location>
</feature>
<evidence type="ECO:0000313" key="9">
    <source>
        <dbReference type="Proteomes" id="UP001596435"/>
    </source>
</evidence>
<evidence type="ECO:0000256" key="5">
    <source>
        <dbReference type="ARBA" id="ARBA00022989"/>
    </source>
</evidence>
<reference evidence="9" key="1">
    <citation type="journal article" date="2019" name="Int. J. Syst. Evol. Microbiol.">
        <title>The Global Catalogue of Microorganisms (GCM) 10K type strain sequencing project: providing services to taxonomists for standard genome sequencing and annotation.</title>
        <authorList>
            <consortium name="The Broad Institute Genomics Platform"/>
            <consortium name="The Broad Institute Genome Sequencing Center for Infectious Disease"/>
            <person name="Wu L."/>
            <person name="Ma J."/>
        </authorList>
    </citation>
    <scope>NUCLEOTIDE SEQUENCE [LARGE SCALE GENOMIC DNA]</scope>
    <source>
        <strain evidence="9">CGMCC 1.12859</strain>
    </source>
</reference>
<dbReference type="PANTHER" id="PTHR43141">
    <property type="entry name" value="CYTOCHROME BD2 SUBUNIT II"/>
    <property type="match status" value="1"/>
</dbReference>
<dbReference type="Proteomes" id="UP001596435">
    <property type="component" value="Unassembled WGS sequence"/>
</dbReference>
<dbReference type="PANTHER" id="PTHR43141:SF4">
    <property type="entry name" value="CYTOCHROME BD2 SUBUNIT II"/>
    <property type="match status" value="1"/>
</dbReference>
<proteinExistence type="inferred from homology"/>
<keyword evidence="4 7" id="KW-0812">Transmembrane</keyword>